<evidence type="ECO:0000313" key="4">
    <source>
        <dbReference type="Proteomes" id="UP001209257"/>
    </source>
</evidence>
<dbReference type="Gene3D" id="3.40.30.10">
    <property type="entry name" value="Glutaredoxin"/>
    <property type="match status" value="1"/>
</dbReference>
<proteinExistence type="predicted"/>
<dbReference type="PROSITE" id="PS51352">
    <property type="entry name" value="THIOREDOXIN_2"/>
    <property type="match status" value="1"/>
</dbReference>
<dbReference type="EMBL" id="JAOTJC010000006">
    <property type="protein sequence ID" value="MCU7554061.1"/>
    <property type="molecule type" value="Genomic_DNA"/>
</dbReference>
<dbReference type="PROSITE" id="PS00194">
    <property type="entry name" value="THIOREDOXIN_1"/>
    <property type="match status" value="1"/>
</dbReference>
<accession>A0ABT2VL70</accession>
<dbReference type="InterPro" id="IPR017937">
    <property type="entry name" value="Thioredoxin_CS"/>
</dbReference>
<dbReference type="InterPro" id="IPR050553">
    <property type="entry name" value="Thioredoxin_ResA/DsbE_sf"/>
</dbReference>
<dbReference type="CDD" id="cd02966">
    <property type="entry name" value="TlpA_like_family"/>
    <property type="match status" value="1"/>
</dbReference>
<dbReference type="Pfam" id="PF00578">
    <property type="entry name" value="AhpC-TSA"/>
    <property type="match status" value="1"/>
</dbReference>
<dbReference type="Proteomes" id="UP001209257">
    <property type="component" value="Unassembled WGS sequence"/>
</dbReference>
<evidence type="ECO:0000313" key="3">
    <source>
        <dbReference type="EMBL" id="MCU7554061.1"/>
    </source>
</evidence>
<feature type="domain" description="Thioredoxin" evidence="2">
    <location>
        <begin position="30"/>
        <end position="168"/>
    </location>
</feature>
<dbReference type="InterPro" id="IPR013766">
    <property type="entry name" value="Thioredoxin_domain"/>
</dbReference>
<dbReference type="SUPFAM" id="SSF52833">
    <property type="entry name" value="Thioredoxin-like"/>
    <property type="match status" value="1"/>
</dbReference>
<protein>
    <submittedName>
        <fullName evidence="3">TlpA family protein disulfide reductase</fullName>
    </submittedName>
</protein>
<keyword evidence="4" id="KW-1185">Reference proteome</keyword>
<keyword evidence="1" id="KW-0676">Redox-active center</keyword>
<comment type="caution">
    <text evidence="3">The sequence shown here is derived from an EMBL/GenBank/DDBJ whole genome shotgun (WGS) entry which is preliminary data.</text>
</comment>
<evidence type="ECO:0000259" key="2">
    <source>
        <dbReference type="PROSITE" id="PS51352"/>
    </source>
</evidence>
<evidence type="ECO:0000256" key="1">
    <source>
        <dbReference type="ARBA" id="ARBA00023284"/>
    </source>
</evidence>
<reference evidence="4" key="1">
    <citation type="submission" date="2023-07" db="EMBL/GenBank/DDBJ databases">
        <title>Study on multiphase classification of strain Alteromonas salexigens isolated from the Yellow Sea.</title>
        <authorList>
            <person name="Sun L."/>
        </authorList>
    </citation>
    <scope>NUCLEOTIDE SEQUENCE [LARGE SCALE GENOMIC DNA]</scope>
    <source>
        <strain evidence="4">ASW11-19</strain>
    </source>
</reference>
<dbReference type="InterPro" id="IPR000866">
    <property type="entry name" value="AhpC/TSA"/>
</dbReference>
<dbReference type="RefSeq" id="WP_262992750.1">
    <property type="nucleotide sequence ID" value="NZ_JAOTJC010000006.1"/>
</dbReference>
<organism evidence="3 4">
    <name type="scientific">Alteromonas salexigens</name>
    <dbReference type="NCBI Taxonomy" id="2982530"/>
    <lineage>
        <taxon>Bacteria</taxon>
        <taxon>Pseudomonadati</taxon>
        <taxon>Pseudomonadota</taxon>
        <taxon>Gammaproteobacteria</taxon>
        <taxon>Alteromonadales</taxon>
        <taxon>Alteromonadaceae</taxon>
        <taxon>Alteromonas/Salinimonas group</taxon>
        <taxon>Alteromonas</taxon>
    </lineage>
</organism>
<dbReference type="PANTHER" id="PTHR42852">
    <property type="entry name" value="THIOL:DISULFIDE INTERCHANGE PROTEIN DSBE"/>
    <property type="match status" value="1"/>
</dbReference>
<gene>
    <name evidence="3" type="ORF">OCL06_05555</name>
</gene>
<dbReference type="PANTHER" id="PTHR42852:SF17">
    <property type="entry name" value="THIOREDOXIN-LIKE PROTEIN HI_1115"/>
    <property type="match status" value="1"/>
</dbReference>
<name>A0ABT2VL70_9ALTE</name>
<dbReference type="InterPro" id="IPR036249">
    <property type="entry name" value="Thioredoxin-like_sf"/>
</dbReference>
<sequence>MRFTGLRVNQRGQFRPAIIIILLTAALVTGVASWQALQHDFSTLDGENHRWSDYEGQWVVVNYFAEWCAPCLREIPELVEFSRTAPANTELFAVSYDPLTKDKLYALKDQYQIDLPLVVPDAELVLPMQKPPYLPATFIIGPDGQVRKTLMGEVSEALLHETLQRLQSQPL</sequence>